<sequence>MSLGESDELNISDGMPVDPALEASSLPKFDMHLYRSSLTEDRVTYLVKLYGILLDLHPRVSPTGMTMNALPPDAIGLYAHHFQQRGLWASEYDASDVEKLREVVISLRRPPFSVLYVAGLSNVWNHAGCAFILKDSEGKCNVPALLPNFKGCKITVGAFLPPRAARVTYLAPPANRLEDIPLKSGEMLVAEIPCRKVLDDKERKKRKAEEKTVAHAPASNTHAEVAVPKGAGGEGEVVVVCGCYAAAAVEVVRSFGWRLSSGGGHDDDGVVAVVLVETRCCWWCVASVVMEVAKKDGGGVVDVEEMTKTNMFLHPPVALVTKLVAGEGGEEGADNNEGVLSGLQARPSPAPPSGSRLKAMEEPAPEVVGPEVEASYSDGRFGNLPFTPNGGVRDESAIKRSWRLLCQSAQQQANVLHRFEALKQQHSDLEYTHSPTETEAQQLRADKQRYAVEAGRGEMVRQQIMNEYLPTFVRRLHQSAEYKRSLGEVFSLAVGKGFIDGVSIGRGDADVRAILEANPNVDLAASDTFMDAYEKLFDRRYLYVEKVSRMYLLDPSNLQNIMPDENGLNPGEGPRDTPTASYA</sequence>
<evidence type="ECO:0000256" key="1">
    <source>
        <dbReference type="SAM" id="MobiDB-lite"/>
    </source>
</evidence>
<comment type="caution">
    <text evidence="2">The sequence shown here is derived from an EMBL/GenBank/DDBJ whole genome shotgun (WGS) entry which is preliminary data.</text>
</comment>
<reference evidence="2" key="1">
    <citation type="journal article" date="2019" name="Sci. Rep.">
        <title>Draft genome of Tanacetum cinerariifolium, the natural source of mosquito coil.</title>
        <authorList>
            <person name="Yamashiro T."/>
            <person name="Shiraishi A."/>
            <person name="Satake H."/>
            <person name="Nakayama K."/>
        </authorList>
    </citation>
    <scope>NUCLEOTIDE SEQUENCE</scope>
</reference>
<evidence type="ECO:0000313" key="2">
    <source>
        <dbReference type="EMBL" id="GEU67160.1"/>
    </source>
</evidence>
<dbReference type="AlphaFoldDB" id="A0A6L2M0Q5"/>
<name>A0A6L2M0Q5_TANCI</name>
<protein>
    <submittedName>
        <fullName evidence="2">Uncharacterized protein</fullName>
    </submittedName>
</protein>
<feature type="region of interest" description="Disordered" evidence="1">
    <location>
        <begin position="328"/>
        <end position="368"/>
    </location>
</feature>
<accession>A0A6L2M0Q5</accession>
<proteinExistence type="predicted"/>
<gene>
    <name evidence="2" type="ORF">Tci_039138</name>
</gene>
<dbReference type="EMBL" id="BKCJ010005513">
    <property type="protein sequence ID" value="GEU67160.1"/>
    <property type="molecule type" value="Genomic_DNA"/>
</dbReference>
<organism evidence="2">
    <name type="scientific">Tanacetum cinerariifolium</name>
    <name type="common">Dalmatian daisy</name>
    <name type="synonym">Chrysanthemum cinerariifolium</name>
    <dbReference type="NCBI Taxonomy" id="118510"/>
    <lineage>
        <taxon>Eukaryota</taxon>
        <taxon>Viridiplantae</taxon>
        <taxon>Streptophyta</taxon>
        <taxon>Embryophyta</taxon>
        <taxon>Tracheophyta</taxon>
        <taxon>Spermatophyta</taxon>
        <taxon>Magnoliopsida</taxon>
        <taxon>eudicotyledons</taxon>
        <taxon>Gunneridae</taxon>
        <taxon>Pentapetalae</taxon>
        <taxon>asterids</taxon>
        <taxon>campanulids</taxon>
        <taxon>Asterales</taxon>
        <taxon>Asteraceae</taxon>
        <taxon>Asteroideae</taxon>
        <taxon>Anthemideae</taxon>
        <taxon>Anthemidinae</taxon>
        <taxon>Tanacetum</taxon>
    </lineage>
</organism>
<feature type="region of interest" description="Disordered" evidence="1">
    <location>
        <begin position="562"/>
        <end position="583"/>
    </location>
</feature>